<gene>
    <name evidence="1" type="ORF">LCGC14_3063870</name>
</gene>
<protein>
    <submittedName>
        <fullName evidence="1">Uncharacterized protein</fullName>
    </submittedName>
</protein>
<proteinExistence type="predicted"/>
<sequence length="89" mass="10135">MTYDHTELFALVRELLKTDAIPYLSHCIQECHNGKLRGPIDQSNLHLFRRYRNDPVNGSGEAKKLIKDATVYIPSPGQIQDAALDPWDD</sequence>
<reference evidence="1" key="1">
    <citation type="journal article" date="2015" name="Nature">
        <title>Complex archaea that bridge the gap between prokaryotes and eukaryotes.</title>
        <authorList>
            <person name="Spang A."/>
            <person name="Saw J.H."/>
            <person name="Jorgensen S.L."/>
            <person name="Zaremba-Niedzwiedzka K."/>
            <person name="Martijn J."/>
            <person name="Lind A.E."/>
            <person name="van Eijk R."/>
            <person name="Schleper C."/>
            <person name="Guy L."/>
            <person name="Ettema T.J."/>
        </authorList>
    </citation>
    <scope>NUCLEOTIDE SEQUENCE</scope>
</reference>
<evidence type="ECO:0000313" key="1">
    <source>
        <dbReference type="EMBL" id="KKK56505.1"/>
    </source>
</evidence>
<organism evidence="1">
    <name type="scientific">marine sediment metagenome</name>
    <dbReference type="NCBI Taxonomy" id="412755"/>
    <lineage>
        <taxon>unclassified sequences</taxon>
        <taxon>metagenomes</taxon>
        <taxon>ecological metagenomes</taxon>
    </lineage>
</organism>
<accession>A0A0F8X6C7</accession>
<name>A0A0F8X6C7_9ZZZZ</name>
<dbReference type="EMBL" id="LAZR01064962">
    <property type="protein sequence ID" value="KKK56505.1"/>
    <property type="molecule type" value="Genomic_DNA"/>
</dbReference>
<comment type="caution">
    <text evidence="1">The sequence shown here is derived from an EMBL/GenBank/DDBJ whole genome shotgun (WGS) entry which is preliminary data.</text>
</comment>
<dbReference type="AlphaFoldDB" id="A0A0F8X6C7"/>